<accession>A0A154KND4</accession>
<keyword evidence="7 9" id="KW-1133">Transmembrane helix</keyword>
<protein>
    <submittedName>
        <fullName evidence="12">Chemotaxis protein MotA</fullName>
    </submittedName>
    <submittedName>
        <fullName evidence="11">Flagellar motor protein PomA</fullName>
    </submittedName>
</protein>
<dbReference type="GO" id="GO:0071978">
    <property type="term" value="P:bacterial-type flagellum-dependent swarming motility"/>
    <property type="evidence" value="ECO:0007669"/>
    <property type="project" value="InterPro"/>
</dbReference>
<dbReference type="PROSITE" id="PS01307">
    <property type="entry name" value="MOTA"/>
    <property type="match status" value="1"/>
</dbReference>
<keyword evidence="11" id="KW-0282">Flagellum</keyword>
<evidence type="ECO:0000256" key="7">
    <source>
        <dbReference type="ARBA" id="ARBA00022989"/>
    </source>
</evidence>
<evidence type="ECO:0000313" key="13">
    <source>
        <dbReference type="Proteomes" id="UP000219068"/>
    </source>
</evidence>
<evidence type="ECO:0000256" key="9">
    <source>
        <dbReference type="SAM" id="Phobius"/>
    </source>
</evidence>
<keyword evidence="6" id="KW-0283">Flagellar rotation</keyword>
<evidence type="ECO:0000313" key="12">
    <source>
        <dbReference type="EMBL" id="SOC20672.1"/>
    </source>
</evidence>
<keyword evidence="11" id="KW-0969">Cilium</keyword>
<dbReference type="InterPro" id="IPR047055">
    <property type="entry name" value="MotA-like"/>
</dbReference>
<evidence type="ECO:0000256" key="4">
    <source>
        <dbReference type="ARBA" id="ARBA00022475"/>
    </source>
</evidence>
<keyword evidence="11" id="KW-0966">Cell projection</keyword>
<keyword evidence="4" id="KW-1003">Cell membrane</keyword>
<dbReference type="GO" id="GO:0005886">
    <property type="term" value="C:plasma membrane"/>
    <property type="evidence" value="ECO:0007669"/>
    <property type="project" value="UniProtKB-SubCell"/>
</dbReference>
<sequence length="257" mass="27158">MDIATLIGIVAGMGVIFGAILMGGSLDAFVDLPSIMVVFGGTAAATLIKFPMRDVIKSLKIGIRIAFKNPKEDPLSIYEKAIELSTLVRKNGLLGLENVEIENDIMARGIRMCVDGHSGEVIRSSISSEVEKSIQNDELGELMFRGIGDTAPAFGMIGTLVGLVQMLANLSDPDAIGPAMAIAMLTTFYGAVLANLIALPVADKLALKVEQLKSTKQLIIESVVQIQSSQSPMVMKEILGPYLPGGIPKDAEGEGGE</sequence>
<evidence type="ECO:0000256" key="3">
    <source>
        <dbReference type="ARBA" id="ARBA00022448"/>
    </source>
</evidence>
<feature type="transmembrane region" description="Helical" evidence="9">
    <location>
        <begin position="32"/>
        <end position="50"/>
    </location>
</feature>
<evidence type="ECO:0000256" key="5">
    <source>
        <dbReference type="ARBA" id="ARBA00022692"/>
    </source>
</evidence>
<evidence type="ECO:0000313" key="11">
    <source>
        <dbReference type="EMBL" id="RCK53111.1"/>
    </source>
</evidence>
<dbReference type="RefSeq" id="WP_062948147.1">
    <property type="nucleotide sequence ID" value="NZ_JALLPZ010000002.1"/>
</dbReference>
<dbReference type="PANTHER" id="PTHR30433">
    <property type="entry name" value="CHEMOTAXIS PROTEIN MOTA"/>
    <property type="match status" value="1"/>
</dbReference>
<dbReference type="PANTHER" id="PTHR30433:SF2">
    <property type="entry name" value="MOTILITY PROTEIN A"/>
    <property type="match status" value="1"/>
</dbReference>
<feature type="transmembrane region" description="Helical" evidence="9">
    <location>
        <begin position="7"/>
        <end position="26"/>
    </location>
</feature>
<keyword evidence="3" id="KW-0813">Transport</keyword>
<evidence type="ECO:0000256" key="2">
    <source>
        <dbReference type="ARBA" id="ARBA00008038"/>
    </source>
</evidence>
<dbReference type="EMBL" id="JPWJ01000001">
    <property type="protein sequence ID" value="RCK53111.1"/>
    <property type="molecule type" value="Genomic_DNA"/>
</dbReference>
<dbReference type="InterPro" id="IPR002898">
    <property type="entry name" value="MotA_ExbB_proton_chnl"/>
</dbReference>
<dbReference type="AlphaFoldDB" id="A0A154KND4"/>
<feature type="transmembrane region" description="Helical" evidence="9">
    <location>
        <begin position="151"/>
        <end position="168"/>
    </location>
</feature>
<reference evidence="11 14" key="1">
    <citation type="submission" date="2014-07" db="EMBL/GenBank/DDBJ databases">
        <title>Draft genome sequence of Thalassospira xiamenensis IB13.</title>
        <authorList>
            <person name="Lai Q."/>
            <person name="Shao Z."/>
        </authorList>
    </citation>
    <scope>NUCLEOTIDE SEQUENCE [LARGE SCALE GENOMIC DNA]</scope>
    <source>
        <strain evidence="11 14">IB13</strain>
    </source>
</reference>
<evidence type="ECO:0000259" key="10">
    <source>
        <dbReference type="Pfam" id="PF01618"/>
    </source>
</evidence>
<dbReference type="GO" id="GO:0006935">
    <property type="term" value="P:chemotaxis"/>
    <property type="evidence" value="ECO:0007669"/>
    <property type="project" value="InterPro"/>
</dbReference>
<evidence type="ECO:0000256" key="1">
    <source>
        <dbReference type="ARBA" id="ARBA00004651"/>
    </source>
</evidence>
<keyword evidence="5 9" id="KW-0812">Transmembrane</keyword>
<proteinExistence type="inferred from homology"/>
<dbReference type="Proteomes" id="UP000252266">
    <property type="component" value="Unassembled WGS sequence"/>
</dbReference>
<dbReference type="InterPro" id="IPR000540">
    <property type="entry name" value="Flag_MotA_CS"/>
</dbReference>
<organism evidence="11 14">
    <name type="scientific">Thalassospira xiamenensis</name>
    <dbReference type="NCBI Taxonomy" id="220697"/>
    <lineage>
        <taxon>Bacteria</taxon>
        <taxon>Pseudomonadati</taxon>
        <taxon>Pseudomonadota</taxon>
        <taxon>Alphaproteobacteria</taxon>
        <taxon>Rhodospirillales</taxon>
        <taxon>Thalassospiraceae</taxon>
        <taxon>Thalassospira</taxon>
    </lineage>
</organism>
<comment type="subcellular location">
    <subcellularLocation>
        <location evidence="1">Cell membrane</location>
        <topology evidence="1">Multi-pass membrane protein</topology>
    </subcellularLocation>
</comment>
<dbReference type="Pfam" id="PF01618">
    <property type="entry name" value="MotA_ExbB"/>
    <property type="match status" value="1"/>
</dbReference>
<evidence type="ECO:0000313" key="14">
    <source>
        <dbReference type="Proteomes" id="UP000252266"/>
    </source>
</evidence>
<evidence type="ECO:0000256" key="6">
    <source>
        <dbReference type="ARBA" id="ARBA00022779"/>
    </source>
</evidence>
<reference evidence="12 13" key="2">
    <citation type="submission" date="2017-08" db="EMBL/GenBank/DDBJ databases">
        <authorList>
            <person name="de Groot N.N."/>
        </authorList>
    </citation>
    <scope>NUCLEOTIDE SEQUENCE [LARGE SCALE GENOMIC DNA]</scope>
    <source>
        <strain evidence="12 13">USBA 78</strain>
    </source>
</reference>
<dbReference type="EMBL" id="OBMM01000003">
    <property type="protein sequence ID" value="SOC20672.1"/>
    <property type="molecule type" value="Genomic_DNA"/>
</dbReference>
<feature type="transmembrane region" description="Helical" evidence="9">
    <location>
        <begin position="180"/>
        <end position="202"/>
    </location>
</feature>
<name>A0A154KND4_9PROT</name>
<keyword evidence="8 9" id="KW-0472">Membrane</keyword>
<gene>
    <name evidence="12" type="ORF">SAMN05428964_103197</name>
    <name evidence="11" type="ORF">TH44_02565</name>
</gene>
<evidence type="ECO:0000256" key="8">
    <source>
        <dbReference type="ARBA" id="ARBA00023136"/>
    </source>
</evidence>
<feature type="domain" description="MotA/TolQ/ExbB proton channel" evidence="10">
    <location>
        <begin position="100"/>
        <end position="214"/>
    </location>
</feature>
<dbReference type="Proteomes" id="UP000219068">
    <property type="component" value="Unassembled WGS sequence"/>
</dbReference>
<comment type="similarity">
    <text evidence="2">Belongs to the MotA family.</text>
</comment>